<dbReference type="GO" id="GO:0003341">
    <property type="term" value="P:cilium movement"/>
    <property type="evidence" value="ECO:0007669"/>
    <property type="project" value="InterPro"/>
</dbReference>
<reference evidence="4" key="1">
    <citation type="submission" date="2021-01" db="EMBL/GenBank/DDBJ databases">
        <authorList>
            <person name="Corre E."/>
            <person name="Pelletier E."/>
            <person name="Niang G."/>
            <person name="Scheremetjew M."/>
            <person name="Finn R."/>
            <person name="Kale V."/>
            <person name="Holt S."/>
            <person name="Cochrane G."/>
            <person name="Meng A."/>
            <person name="Brown T."/>
            <person name="Cohen L."/>
        </authorList>
    </citation>
    <scope>NUCLEOTIDE SEQUENCE</scope>
    <source>
        <strain evidence="4">CCMP1756</strain>
    </source>
</reference>
<dbReference type="EMBL" id="HBIW01009135">
    <property type="protein sequence ID" value="CAE0692344.1"/>
    <property type="molecule type" value="Transcribed_RNA"/>
</dbReference>
<dbReference type="EMBL" id="HBIW01009134">
    <property type="protein sequence ID" value="CAE0692343.1"/>
    <property type="molecule type" value="Transcribed_RNA"/>
</dbReference>
<protein>
    <recommendedName>
        <fullName evidence="3">ODAD1 central coiled coil region domain-containing protein</fullName>
    </recommendedName>
</protein>
<dbReference type="InterPro" id="IPR033192">
    <property type="entry name" value="ODAD3"/>
</dbReference>
<dbReference type="GO" id="GO:0036064">
    <property type="term" value="C:ciliary basal body"/>
    <property type="evidence" value="ECO:0007669"/>
    <property type="project" value="TreeGrafter"/>
</dbReference>
<keyword evidence="1" id="KW-0175">Coiled coil</keyword>
<proteinExistence type="predicted"/>
<evidence type="ECO:0000256" key="2">
    <source>
        <dbReference type="SAM" id="MobiDB-lite"/>
    </source>
</evidence>
<accession>A0A6S8T4M2</accession>
<evidence type="ECO:0000313" key="6">
    <source>
        <dbReference type="EMBL" id="CAE0692344.1"/>
    </source>
</evidence>
<feature type="region of interest" description="Disordered" evidence="2">
    <location>
        <begin position="289"/>
        <end position="308"/>
    </location>
</feature>
<dbReference type="EMBL" id="HBIW01009136">
    <property type="protein sequence ID" value="CAE0692345.1"/>
    <property type="molecule type" value="Transcribed_RNA"/>
</dbReference>
<evidence type="ECO:0000313" key="7">
    <source>
        <dbReference type="EMBL" id="CAE0692345.1"/>
    </source>
</evidence>
<dbReference type="PANTHER" id="PTHR46518">
    <property type="entry name" value="COILED-COIL DOMAIN-CONTAINING PROTEIN 151"/>
    <property type="match status" value="1"/>
</dbReference>
<feature type="domain" description="ODAD1 central coiled coil region" evidence="3">
    <location>
        <begin position="44"/>
        <end position="178"/>
    </location>
</feature>
<gene>
    <name evidence="4" type="ORF">PCAL00307_LOCUS7778</name>
    <name evidence="5" type="ORF">PCAL00307_LOCUS7779</name>
    <name evidence="6" type="ORF">PCAL00307_LOCUS7780</name>
    <name evidence="7" type="ORF">PCAL00307_LOCUS7781</name>
</gene>
<dbReference type="GO" id="GO:0036158">
    <property type="term" value="P:outer dynein arm assembly"/>
    <property type="evidence" value="ECO:0007669"/>
    <property type="project" value="InterPro"/>
</dbReference>
<organism evidence="4">
    <name type="scientific">Pelagomonas calceolata</name>
    <dbReference type="NCBI Taxonomy" id="35677"/>
    <lineage>
        <taxon>Eukaryota</taxon>
        <taxon>Sar</taxon>
        <taxon>Stramenopiles</taxon>
        <taxon>Ochrophyta</taxon>
        <taxon>Pelagophyceae</taxon>
        <taxon>Pelagomonadales</taxon>
        <taxon>Pelagomonadaceae</taxon>
        <taxon>Pelagomonas</taxon>
    </lineage>
</organism>
<dbReference type="Pfam" id="PF21773">
    <property type="entry name" value="ODAD1_CC"/>
    <property type="match status" value="1"/>
</dbReference>
<evidence type="ECO:0000256" key="1">
    <source>
        <dbReference type="ARBA" id="ARBA00023054"/>
    </source>
</evidence>
<sequence>MVQLRKQTLGTFQRHESARQQNIYDEHVPNDGQGPVAVVKSTTLQRSKERTEQRTKIDIFERAFRKIKEATGVSDVNEVIQKIIVQESTTENLMSLTRDNQQKIEALSEQKVGIKMHVEEVKYSGPGGGHRRKLVDKHEAQLASAAARLERCRIKHERLTRMVIAVKAGVKHLQDKLDGVREELGGRHIQLTDATTFRVMAENEIIMAELMARIRVATDNESNITNGAARSTDVHEIDLLRARPYNQRIDLPLLDEEWDRDGLLKDNDDFKGEVDDELTREKVKKASSQILIAQDKRKQKMHDQDASN</sequence>
<dbReference type="EMBL" id="HBIW01009133">
    <property type="protein sequence ID" value="CAE0692342.1"/>
    <property type="molecule type" value="Transcribed_RNA"/>
</dbReference>
<dbReference type="AlphaFoldDB" id="A0A6S8T4M2"/>
<name>A0A6S8T4M2_9STRA</name>
<dbReference type="InterPro" id="IPR049258">
    <property type="entry name" value="ODAD1_CC"/>
</dbReference>
<dbReference type="PANTHER" id="PTHR46518:SF1">
    <property type="entry name" value="OUTER DYNEIN ARM-DOCKING COMPLEX SUBUNIT 3"/>
    <property type="match status" value="1"/>
</dbReference>
<evidence type="ECO:0000259" key="3">
    <source>
        <dbReference type="Pfam" id="PF21773"/>
    </source>
</evidence>
<evidence type="ECO:0000313" key="5">
    <source>
        <dbReference type="EMBL" id="CAE0692343.1"/>
    </source>
</evidence>
<dbReference type="GO" id="GO:0097542">
    <property type="term" value="C:ciliary tip"/>
    <property type="evidence" value="ECO:0007669"/>
    <property type="project" value="TreeGrafter"/>
</dbReference>
<evidence type="ECO:0000313" key="4">
    <source>
        <dbReference type="EMBL" id="CAE0692342.1"/>
    </source>
</evidence>
<dbReference type="GO" id="GO:0035253">
    <property type="term" value="C:ciliary rootlet"/>
    <property type="evidence" value="ECO:0007669"/>
    <property type="project" value="TreeGrafter"/>
</dbReference>